<comment type="caution">
    <text evidence="1">The sequence shown here is derived from an EMBL/GenBank/DDBJ whole genome shotgun (WGS) entry which is preliminary data.</text>
</comment>
<evidence type="ECO:0000313" key="2">
    <source>
        <dbReference type="Proteomes" id="UP001209168"/>
    </source>
</evidence>
<gene>
    <name evidence="1" type="ORF">ONT23_15995</name>
</gene>
<dbReference type="InterPro" id="IPR036297">
    <property type="entry name" value="PG0816-like_sf"/>
</dbReference>
<dbReference type="EMBL" id="JAPDVH010000001">
    <property type="protein sequence ID" value="MCW4156990.1"/>
    <property type="molecule type" value="Genomic_DNA"/>
</dbReference>
<dbReference type="Proteomes" id="UP001209168">
    <property type="component" value="Unassembled WGS sequence"/>
</dbReference>
<proteinExistence type="predicted"/>
<dbReference type="InterPro" id="IPR015082">
    <property type="entry name" value="DUF1896"/>
</dbReference>
<name>A0AAW5UUL3_9BACT</name>
<accession>A0AAW5UUL3</accession>
<dbReference type="Gene3D" id="1.10.8.330">
    <property type="entry name" value="PG0816-like"/>
    <property type="match status" value="1"/>
</dbReference>
<dbReference type="Gene3D" id="1.10.8.340">
    <property type="entry name" value="PG0816-like"/>
    <property type="match status" value="1"/>
</dbReference>
<dbReference type="Pfam" id="PF08989">
    <property type="entry name" value="DUF1896"/>
    <property type="match status" value="1"/>
</dbReference>
<evidence type="ECO:0000313" key="1">
    <source>
        <dbReference type="EMBL" id="MCW4156990.1"/>
    </source>
</evidence>
<sequence>MKAFNPFNRQMNRKKQAQTELSYYGLYLLNYLRENRFPQASDADFIRERADHAAEVYEQARRDALFTDAAQELAMAALLKGLRFSKYSILYDVVDREFPLEVAVEDQEAFVKNLLPLVDNVYSIYDLTDDDFAQSPDYDQLYTELTGAVALFIESNGVL</sequence>
<organism evidence="1 2">
    <name type="scientific">Segatella copri</name>
    <dbReference type="NCBI Taxonomy" id="165179"/>
    <lineage>
        <taxon>Bacteria</taxon>
        <taxon>Pseudomonadati</taxon>
        <taxon>Bacteroidota</taxon>
        <taxon>Bacteroidia</taxon>
        <taxon>Bacteroidales</taxon>
        <taxon>Prevotellaceae</taxon>
        <taxon>Segatella</taxon>
    </lineage>
</organism>
<dbReference type="RefSeq" id="WP_264902578.1">
    <property type="nucleotide sequence ID" value="NZ_JAPDVH010000001.1"/>
</dbReference>
<reference evidence="1" key="1">
    <citation type="submission" date="2022-11" db="EMBL/GenBank/DDBJ databases">
        <title>Genomic repertoires linked with pathogenic potency of arthritogenic Prevotella copri isolated from the gut of rheumatoid arthritis patients.</title>
        <authorList>
            <person name="Nii T."/>
            <person name="Maeda Y."/>
            <person name="Motooka D."/>
            <person name="Naito M."/>
            <person name="Matsumoto Y."/>
            <person name="Ogawa T."/>
            <person name="Oguro-Igashira E."/>
            <person name="Kishikawa T."/>
            <person name="Yamashita M."/>
            <person name="Koizumi S."/>
            <person name="Kurakawa T."/>
            <person name="Okumura R."/>
            <person name="Kayama H."/>
            <person name="Murakami M."/>
            <person name="Sakaguchi T."/>
            <person name="Das B."/>
            <person name="Nakamura S."/>
            <person name="Okada Y."/>
            <person name="Kumanogoh A."/>
            <person name="Takeda K."/>
        </authorList>
    </citation>
    <scope>NUCLEOTIDE SEQUENCE</scope>
    <source>
        <strain evidence="1">H012_8</strain>
    </source>
</reference>
<protein>
    <submittedName>
        <fullName evidence="1">DUF1896 domain-containing protein</fullName>
    </submittedName>
</protein>
<dbReference type="SUPFAM" id="SSF140753">
    <property type="entry name" value="PG0816-like"/>
    <property type="match status" value="1"/>
</dbReference>
<dbReference type="AlphaFoldDB" id="A0AAW5UUL3"/>